<proteinExistence type="predicted"/>
<keyword evidence="3" id="KW-1185">Reference proteome</keyword>
<accession>A0A420IA56</accession>
<reference evidence="2 3" key="1">
    <citation type="journal article" date="2018" name="BMC Genomics">
        <title>Comparative genome analyses reveal sequence features reflecting distinct modes of host-adaptation between dicot and monocot powdery mildew.</title>
        <authorList>
            <person name="Wu Y."/>
            <person name="Ma X."/>
            <person name="Pan Z."/>
            <person name="Kale S.D."/>
            <person name="Song Y."/>
            <person name="King H."/>
            <person name="Zhang Q."/>
            <person name="Presley C."/>
            <person name="Deng X."/>
            <person name="Wei C.I."/>
            <person name="Xiao S."/>
        </authorList>
    </citation>
    <scope>NUCLEOTIDE SEQUENCE [LARGE SCALE GENOMIC DNA]</scope>
    <source>
        <strain evidence="2">UMSG3</strain>
    </source>
</reference>
<feature type="compositionally biased region" description="Polar residues" evidence="1">
    <location>
        <begin position="129"/>
        <end position="141"/>
    </location>
</feature>
<name>A0A420IA56_9PEZI</name>
<organism evidence="2 3">
    <name type="scientific">Golovinomyces cichoracearum</name>
    <dbReference type="NCBI Taxonomy" id="62708"/>
    <lineage>
        <taxon>Eukaryota</taxon>
        <taxon>Fungi</taxon>
        <taxon>Dikarya</taxon>
        <taxon>Ascomycota</taxon>
        <taxon>Pezizomycotina</taxon>
        <taxon>Leotiomycetes</taxon>
        <taxon>Erysiphales</taxon>
        <taxon>Erysiphaceae</taxon>
        <taxon>Golovinomyces</taxon>
    </lineage>
</organism>
<dbReference type="Proteomes" id="UP000283383">
    <property type="component" value="Unassembled WGS sequence"/>
</dbReference>
<dbReference type="EMBL" id="MCBQ01010381">
    <property type="protein sequence ID" value="RKF71365.1"/>
    <property type="molecule type" value="Genomic_DNA"/>
</dbReference>
<protein>
    <submittedName>
        <fullName evidence="2">Putative ubiquitin carboxyl-terminal hydrolase family protein</fullName>
    </submittedName>
</protein>
<evidence type="ECO:0000313" key="2">
    <source>
        <dbReference type="EMBL" id="RKF71365.1"/>
    </source>
</evidence>
<evidence type="ECO:0000256" key="1">
    <source>
        <dbReference type="SAM" id="MobiDB-lite"/>
    </source>
</evidence>
<keyword evidence="2" id="KW-0378">Hydrolase</keyword>
<dbReference type="STRING" id="62708.A0A420IA56"/>
<evidence type="ECO:0000313" key="3">
    <source>
        <dbReference type="Proteomes" id="UP000283383"/>
    </source>
</evidence>
<feature type="region of interest" description="Disordered" evidence="1">
    <location>
        <begin position="102"/>
        <end position="141"/>
    </location>
</feature>
<feature type="compositionally biased region" description="Basic and acidic residues" evidence="1">
    <location>
        <begin position="112"/>
        <end position="124"/>
    </location>
</feature>
<gene>
    <name evidence="2" type="ORF">GcM3_103002</name>
</gene>
<dbReference type="AlphaFoldDB" id="A0A420IA56"/>
<sequence>MTIPTPRALLTSIFTTLTKCPTSYQNSTTSRTTPSNPFNSLPNSYRALLATLHVILPSPMLLQAFDLLDRGLVTRISVISQNDAKQQQGVSKFDSIYQSPTFDSASSVGHTESLRRDEREKSRSDLYQVRSSHSAKINGSRRQNTSTLSSMVYTVYLDAWNCSCATFVFSAFPIPESDDSRWPNIRRTNERDKPEAMEWDDGESKFGGARLEYDEMEGMPVCKHLLACLFARDWESSLGIYVKHRWVLRDEIAAVMFEI</sequence>
<dbReference type="GO" id="GO:0016787">
    <property type="term" value="F:hydrolase activity"/>
    <property type="evidence" value="ECO:0007669"/>
    <property type="project" value="UniProtKB-KW"/>
</dbReference>
<comment type="caution">
    <text evidence="2">The sequence shown here is derived from an EMBL/GenBank/DDBJ whole genome shotgun (WGS) entry which is preliminary data.</text>
</comment>